<dbReference type="OrthoDB" id="9765242at2"/>
<sequence length="396" mass="42919">MIKKILKYFSIITAPIAILALVAYLSVSQLPEKIYINDSTEVSDISVHNQGVLNTVKLTKDKVNIDFLGLIPIKSVAVQKLEDIKLYPGGTSVGIKLSTEGVLVVGFSDVDTRDGNELSPAKAAGIQLGDVLLKVNGKDVESSKQLITLIKEANSSTVNVEFIREGCKFNKDIELVKEGEDYKLGLWVRDSTAGIGTLTFYHEDSETFGALGHPITDGDTNTTFTIKDGDLLSASILSVRKGEKGVPGELRGLFVNEKNSIGEIKNNSTSGIFGNSYEPLINPKFSEPMSVGFRNEVVEGPATIITTIDDEGPKEYDIEIVKLLQQDKSGPKSMIIRVTDEELLSKTGGIVQGMSGSPIIQNDKIVGAVTHVLINKPDIGYGIYIEWMLEEAGIIE</sequence>
<keyword evidence="3" id="KW-0378">Hydrolase</keyword>
<dbReference type="Pfam" id="PF05580">
    <property type="entry name" value="Peptidase_S55"/>
    <property type="match status" value="1"/>
</dbReference>
<dbReference type="GeneID" id="83011459"/>
<dbReference type="InterPro" id="IPR001478">
    <property type="entry name" value="PDZ"/>
</dbReference>
<reference evidence="3 4" key="1">
    <citation type="submission" date="2015-09" db="EMBL/GenBank/DDBJ databases">
        <authorList>
            <consortium name="Pathogen Informatics"/>
        </authorList>
    </citation>
    <scope>NUCLEOTIDE SEQUENCE [LARGE SCALE GENOMIC DNA]</scope>
    <source>
        <strain evidence="3 4">2789STDY5834855</strain>
    </source>
</reference>
<gene>
    <name evidence="3" type="primary">spoIVB</name>
    <name evidence="3" type="ORF">ERS852470_00934</name>
</gene>
<dbReference type="Gene3D" id="2.30.42.10">
    <property type="match status" value="1"/>
</dbReference>
<accession>A0A174ALD9</accession>
<dbReference type="EC" id="3.4.21.116" evidence="3"/>
<dbReference type="Proteomes" id="UP000095558">
    <property type="component" value="Unassembled WGS sequence"/>
</dbReference>
<dbReference type="SUPFAM" id="SSF50156">
    <property type="entry name" value="PDZ domain-like"/>
    <property type="match status" value="1"/>
</dbReference>
<protein>
    <submittedName>
        <fullName evidence="3">Stage IV sporulation protein B</fullName>
        <ecNumber evidence="3">3.4.21.-</ecNumber>
        <ecNumber evidence="3">3.4.21.116</ecNumber>
    </submittedName>
</protein>
<keyword evidence="1" id="KW-0472">Membrane</keyword>
<evidence type="ECO:0000313" key="4">
    <source>
        <dbReference type="Proteomes" id="UP000095558"/>
    </source>
</evidence>
<dbReference type="InterPro" id="IPR041489">
    <property type="entry name" value="PDZ_6"/>
</dbReference>
<dbReference type="EC" id="3.4.21.-" evidence="3"/>
<proteinExistence type="predicted"/>
<name>A0A174ALD9_9CLOT</name>
<dbReference type="InterPro" id="IPR008763">
    <property type="entry name" value="Peptidase_S55"/>
</dbReference>
<dbReference type="AlphaFoldDB" id="A0A174ALD9"/>
<organism evidence="3 4">
    <name type="scientific">Clostridium disporicum</name>
    <dbReference type="NCBI Taxonomy" id="84024"/>
    <lineage>
        <taxon>Bacteria</taxon>
        <taxon>Bacillati</taxon>
        <taxon>Bacillota</taxon>
        <taxon>Clostridia</taxon>
        <taxon>Eubacteriales</taxon>
        <taxon>Clostridiaceae</taxon>
        <taxon>Clostridium</taxon>
    </lineage>
</organism>
<evidence type="ECO:0000259" key="2">
    <source>
        <dbReference type="PROSITE" id="PS51494"/>
    </source>
</evidence>
<dbReference type="EMBL" id="CYZV01000008">
    <property type="protein sequence ID" value="CUN88268.1"/>
    <property type="molecule type" value="Genomic_DNA"/>
</dbReference>
<dbReference type="SUPFAM" id="SSF50494">
    <property type="entry name" value="Trypsin-like serine proteases"/>
    <property type="match status" value="1"/>
</dbReference>
<dbReference type="NCBIfam" id="TIGR02860">
    <property type="entry name" value="spore_IV_B"/>
    <property type="match status" value="1"/>
</dbReference>
<dbReference type="SMART" id="SM00228">
    <property type="entry name" value="PDZ"/>
    <property type="match status" value="1"/>
</dbReference>
<keyword evidence="1" id="KW-1133">Transmembrane helix</keyword>
<feature type="domain" description="Peptidase S55" evidence="2">
    <location>
        <begin position="165"/>
        <end position="396"/>
    </location>
</feature>
<feature type="transmembrane region" description="Helical" evidence="1">
    <location>
        <begin position="7"/>
        <end position="27"/>
    </location>
</feature>
<dbReference type="GO" id="GO:0016787">
    <property type="term" value="F:hydrolase activity"/>
    <property type="evidence" value="ECO:0007669"/>
    <property type="project" value="UniProtKB-KW"/>
</dbReference>
<dbReference type="Pfam" id="PF17820">
    <property type="entry name" value="PDZ_6"/>
    <property type="match status" value="1"/>
</dbReference>
<dbReference type="InterPro" id="IPR009003">
    <property type="entry name" value="Peptidase_S1_PA"/>
</dbReference>
<dbReference type="RefSeq" id="WP_042396778.1">
    <property type="nucleotide sequence ID" value="NZ_CYYT01000002.1"/>
</dbReference>
<dbReference type="InterPro" id="IPR014219">
    <property type="entry name" value="SpoIVB"/>
</dbReference>
<dbReference type="PROSITE" id="PS51494">
    <property type="entry name" value="SPOIVB"/>
    <property type="match status" value="1"/>
</dbReference>
<keyword evidence="1" id="KW-0812">Transmembrane</keyword>
<evidence type="ECO:0000313" key="3">
    <source>
        <dbReference type="EMBL" id="CUN88268.1"/>
    </source>
</evidence>
<dbReference type="InterPro" id="IPR036034">
    <property type="entry name" value="PDZ_sf"/>
</dbReference>
<evidence type="ECO:0000256" key="1">
    <source>
        <dbReference type="SAM" id="Phobius"/>
    </source>
</evidence>